<accession>A0A3D9FD17</accession>
<reference evidence="2 3" key="1">
    <citation type="submission" date="2018-07" db="EMBL/GenBank/DDBJ databases">
        <title>Genomic Encyclopedia of Type Strains, Phase IV (KMG-IV): sequencing the most valuable type-strain genomes for metagenomic binning, comparative biology and taxonomic classification.</title>
        <authorList>
            <person name="Goeker M."/>
        </authorList>
    </citation>
    <scope>NUCLEOTIDE SEQUENCE [LARGE SCALE GENOMIC DNA]</scope>
    <source>
        <strain evidence="2 3">DSM 26725</strain>
    </source>
</reference>
<dbReference type="RefSeq" id="WP_116235166.1">
    <property type="nucleotide sequence ID" value="NZ_QRDP01000004.1"/>
</dbReference>
<dbReference type="EMBL" id="QRDP01000004">
    <property type="protein sequence ID" value="RED15679.1"/>
    <property type="molecule type" value="Genomic_DNA"/>
</dbReference>
<organism evidence="2 3">
    <name type="scientific">Parasphingopyxis lamellibrachiae</name>
    <dbReference type="NCBI Taxonomy" id="680125"/>
    <lineage>
        <taxon>Bacteria</taxon>
        <taxon>Pseudomonadati</taxon>
        <taxon>Pseudomonadota</taxon>
        <taxon>Alphaproteobacteria</taxon>
        <taxon>Sphingomonadales</taxon>
        <taxon>Sphingomonadaceae</taxon>
        <taxon>Parasphingopyxis</taxon>
    </lineage>
</organism>
<gene>
    <name evidence="2" type="ORF">DFR46_0679</name>
</gene>
<dbReference type="InterPro" id="IPR022254">
    <property type="entry name" value="DUF3775"/>
</dbReference>
<comment type="caution">
    <text evidence="2">The sequence shown here is derived from an EMBL/GenBank/DDBJ whole genome shotgun (WGS) entry which is preliminary data.</text>
</comment>
<evidence type="ECO:0000256" key="1">
    <source>
        <dbReference type="SAM" id="MobiDB-lite"/>
    </source>
</evidence>
<evidence type="ECO:0000313" key="3">
    <source>
        <dbReference type="Proteomes" id="UP000256310"/>
    </source>
</evidence>
<evidence type="ECO:0000313" key="2">
    <source>
        <dbReference type="EMBL" id="RED15679.1"/>
    </source>
</evidence>
<protein>
    <submittedName>
        <fullName evidence="2">Uncharacterized protein DUF3775</fullName>
    </submittedName>
</protein>
<keyword evidence="3" id="KW-1185">Reference proteome</keyword>
<feature type="compositionally biased region" description="Acidic residues" evidence="1">
    <location>
        <begin position="28"/>
        <end position="44"/>
    </location>
</feature>
<feature type="region of interest" description="Disordered" evidence="1">
    <location>
        <begin position="23"/>
        <end position="44"/>
    </location>
</feature>
<proteinExistence type="predicted"/>
<dbReference type="OrthoDB" id="5641374at2"/>
<dbReference type="Proteomes" id="UP000256310">
    <property type="component" value="Unassembled WGS sequence"/>
</dbReference>
<dbReference type="AlphaFoldDB" id="A0A3D9FD17"/>
<sequence length="137" mass="15048">MELETPLDMICRIIVRAREWDAQVPSNEPDEVDEDGPVSTDDDYNVLIDEKNDSVEKEIAAALDDHAEDQRAELLALAWIGNGTFDAGDWDEAISEASDPEGDSVADQLMDMPMLAAYLEAGLEAFDLSCDDIGQID</sequence>
<dbReference type="Pfam" id="PF12616">
    <property type="entry name" value="DUF3775"/>
    <property type="match status" value="1"/>
</dbReference>
<name>A0A3D9FD17_9SPHN</name>